<dbReference type="CDD" id="cd07361">
    <property type="entry name" value="MEMO_like"/>
    <property type="match status" value="1"/>
</dbReference>
<dbReference type="AlphaFoldDB" id="A0A7J3ZN82"/>
<dbReference type="Pfam" id="PF01875">
    <property type="entry name" value="Memo"/>
    <property type="match status" value="1"/>
</dbReference>
<dbReference type="NCBIfam" id="TIGR04336">
    <property type="entry name" value="AmmeMemoSam_B"/>
    <property type="match status" value="1"/>
</dbReference>
<proteinExistence type="inferred from homology"/>
<dbReference type="InterPro" id="IPR002737">
    <property type="entry name" value="MEMO1_fam"/>
</dbReference>
<dbReference type="Gene3D" id="3.40.830.10">
    <property type="entry name" value="LigB-like"/>
    <property type="match status" value="1"/>
</dbReference>
<dbReference type="PANTHER" id="PTHR11060">
    <property type="entry name" value="PROTEIN MEMO1"/>
    <property type="match status" value="1"/>
</dbReference>
<evidence type="ECO:0000256" key="1">
    <source>
        <dbReference type="ARBA" id="ARBA00006315"/>
    </source>
</evidence>
<evidence type="ECO:0000256" key="2">
    <source>
        <dbReference type="HAMAP-Rule" id="MF_00055"/>
    </source>
</evidence>
<gene>
    <name evidence="3" type="primary">amrB</name>
    <name evidence="3" type="ORF">ENM78_05625</name>
</gene>
<sequence length="285" mass="31933">MEDVRSPVVAGTFYEREPDRLKAQIEWCFEHPIGPGKLPRRLNGSSRLSTGYISPHAGYVYSGPVAAHAFYNLSLEKQPETIIIIGPNHTGMGAPIALAPWREWKTPLGRIKVDLYLRDLIVKKSTIIMPDYEAHSYEHSIEVQLPFIQYLYGDTVKILPIVAMDQSLESAQRVAEELIEILDESGRDAIVIASTDFNHYEPHDITVKKDEQAIQAILSLEPGRFFQTIIRENISVCGPFAVMVLMFMHRKRNGKPPVVLKHATSGDTGGDKTYTVGYVSAVFPL</sequence>
<comment type="caution">
    <text evidence="3">The sequence shown here is derived from an EMBL/GenBank/DDBJ whole genome shotgun (WGS) entry which is preliminary data.</text>
</comment>
<name>A0A7J3ZN82_9CREN</name>
<evidence type="ECO:0000313" key="3">
    <source>
        <dbReference type="EMBL" id="HHQ80910.1"/>
    </source>
</evidence>
<protein>
    <recommendedName>
        <fullName evidence="2">MEMO1 family protein ENM78_05625</fullName>
    </recommendedName>
</protein>
<organism evidence="3">
    <name type="scientific">Fervidicoccus fontis</name>
    <dbReference type="NCBI Taxonomy" id="683846"/>
    <lineage>
        <taxon>Archaea</taxon>
        <taxon>Thermoproteota</taxon>
        <taxon>Thermoprotei</taxon>
        <taxon>Fervidicoccales</taxon>
        <taxon>Fervidicoccaceae</taxon>
        <taxon>Fervidicoccus</taxon>
    </lineage>
</organism>
<reference evidence="3" key="1">
    <citation type="journal article" date="2020" name="mSystems">
        <title>Genome- and Community-Level Interaction Insights into Carbon Utilization and Element Cycling Functions of Hydrothermarchaeota in Hydrothermal Sediment.</title>
        <authorList>
            <person name="Zhou Z."/>
            <person name="Liu Y."/>
            <person name="Xu W."/>
            <person name="Pan J."/>
            <person name="Luo Z.H."/>
            <person name="Li M."/>
        </authorList>
    </citation>
    <scope>NUCLEOTIDE SEQUENCE [LARGE SCALE GENOMIC DNA]</scope>
    <source>
        <strain evidence="3">SpSt-1116</strain>
    </source>
</reference>
<dbReference type="PANTHER" id="PTHR11060:SF0">
    <property type="entry name" value="PROTEIN MEMO1"/>
    <property type="match status" value="1"/>
</dbReference>
<dbReference type="EMBL" id="DRZC01000076">
    <property type="protein sequence ID" value="HHQ80910.1"/>
    <property type="molecule type" value="Genomic_DNA"/>
</dbReference>
<comment type="similarity">
    <text evidence="1 2">Belongs to the MEMO1 family.</text>
</comment>
<dbReference type="HAMAP" id="MF_00055">
    <property type="entry name" value="MEMO1"/>
    <property type="match status" value="1"/>
</dbReference>
<accession>A0A7J3ZN82</accession>